<dbReference type="EMBL" id="QWEZ01000002">
    <property type="protein sequence ID" value="RRJ83069.1"/>
    <property type="molecule type" value="Genomic_DNA"/>
</dbReference>
<reference evidence="5 6" key="1">
    <citation type="submission" date="2018-08" db="EMBL/GenBank/DDBJ databases">
        <authorList>
            <person name="Khan S.A."/>
        </authorList>
    </citation>
    <scope>NUCLEOTIDE SEQUENCE [LARGE SCALE GENOMIC DNA]</scope>
    <source>
        <strain evidence="5 6">GTF-13</strain>
    </source>
</reference>
<reference evidence="5 6" key="2">
    <citation type="submission" date="2018-12" db="EMBL/GenBank/DDBJ databases">
        <title>Simiduia agarivorans gen. nov., sp. nov., a marine, agarolytic bacterium isolated from shallow coastal water from Keelung, Taiwan.</title>
        <authorList>
            <person name="Shieh W.Y."/>
        </authorList>
    </citation>
    <scope>NUCLEOTIDE SEQUENCE [LARGE SCALE GENOMIC DNA]</scope>
    <source>
        <strain evidence="5 6">GTF-13</strain>
    </source>
</reference>
<evidence type="ECO:0000313" key="6">
    <source>
        <dbReference type="Proteomes" id="UP000280792"/>
    </source>
</evidence>
<dbReference type="InterPro" id="IPR051016">
    <property type="entry name" value="Diverse_Substrate_AcTransf"/>
</dbReference>
<dbReference type="Gene3D" id="3.40.630.30">
    <property type="match status" value="1"/>
</dbReference>
<name>A0A3P3VMY9_9GAMM</name>
<keyword evidence="2 5" id="KW-0808">Transferase</keyword>
<dbReference type="CDD" id="cd04301">
    <property type="entry name" value="NAT_SF"/>
    <property type="match status" value="1"/>
</dbReference>
<comment type="caution">
    <text evidence="5">The sequence shown here is derived from an EMBL/GenBank/DDBJ whole genome shotgun (WGS) entry which is preliminary data.</text>
</comment>
<evidence type="ECO:0000256" key="2">
    <source>
        <dbReference type="ARBA" id="ARBA00022679"/>
    </source>
</evidence>
<keyword evidence="6" id="KW-1185">Reference proteome</keyword>
<dbReference type="SUPFAM" id="SSF55729">
    <property type="entry name" value="Acyl-CoA N-acyltransferases (Nat)"/>
    <property type="match status" value="1"/>
</dbReference>
<feature type="domain" description="N-acetyltransferase" evidence="4">
    <location>
        <begin position="2"/>
        <end position="158"/>
    </location>
</feature>
<evidence type="ECO:0000313" key="5">
    <source>
        <dbReference type="EMBL" id="RRJ83069.1"/>
    </source>
</evidence>
<dbReference type="Pfam" id="PF00583">
    <property type="entry name" value="Acetyltransf_1"/>
    <property type="match status" value="1"/>
</dbReference>
<dbReference type="InterPro" id="IPR000182">
    <property type="entry name" value="GNAT_dom"/>
</dbReference>
<organism evidence="5 6">
    <name type="scientific">Aestuariirhabdus litorea</name>
    <dbReference type="NCBI Taxonomy" id="2528527"/>
    <lineage>
        <taxon>Bacteria</taxon>
        <taxon>Pseudomonadati</taxon>
        <taxon>Pseudomonadota</taxon>
        <taxon>Gammaproteobacteria</taxon>
        <taxon>Oceanospirillales</taxon>
        <taxon>Aestuariirhabdaceae</taxon>
        <taxon>Aestuariirhabdus</taxon>
    </lineage>
</organism>
<gene>
    <name evidence="5" type="ORF">D0544_14610</name>
</gene>
<dbReference type="Proteomes" id="UP000280792">
    <property type="component" value="Unassembled WGS sequence"/>
</dbReference>
<dbReference type="PANTHER" id="PTHR10545">
    <property type="entry name" value="DIAMINE N-ACETYLTRANSFERASE"/>
    <property type="match status" value="1"/>
</dbReference>
<dbReference type="InterPro" id="IPR016181">
    <property type="entry name" value="Acyl_CoA_acyltransferase"/>
</dbReference>
<evidence type="ECO:0000256" key="1">
    <source>
        <dbReference type="ARBA" id="ARBA00008694"/>
    </source>
</evidence>
<dbReference type="FunFam" id="3.40.630.30:FF:000064">
    <property type="entry name" value="GNAT family acetyltransferase"/>
    <property type="match status" value="1"/>
</dbReference>
<dbReference type="GO" id="GO:0008080">
    <property type="term" value="F:N-acetyltransferase activity"/>
    <property type="evidence" value="ECO:0007669"/>
    <property type="project" value="TreeGrafter"/>
</dbReference>
<protein>
    <submittedName>
        <fullName evidence="5">GNAT family N-acetyltransferase</fullName>
    </submittedName>
</protein>
<keyword evidence="3" id="KW-0012">Acyltransferase</keyword>
<dbReference type="PANTHER" id="PTHR10545:SF29">
    <property type="entry name" value="GH14572P-RELATED"/>
    <property type="match status" value="1"/>
</dbReference>
<accession>A0A3P3VMY9</accession>
<evidence type="ECO:0000259" key="4">
    <source>
        <dbReference type="PROSITE" id="PS51186"/>
    </source>
</evidence>
<proteinExistence type="inferred from homology"/>
<dbReference type="AlphaFoldDB" id="A0A3P3VMY9"/>
<evidence type="ECO:0000256" key="3">
    <source>
        <dbReference type="ARBA" id="ARBA00023315"/>
    </source>
</evidence>
<dbReference type="RefSeq" id="WP_125017399.1">
    <property type="nucleotide sequence ID" value="NZ_QWEZ01000002.1"/>
</dbReference>
<sequence>MIRIRPAVEADVDTILRFIVELARYEKAEHEVKTDAEGIRRSLFAEGSPASALICERDGRAIGYAVYFYNYSTWLGRKGLYLEDLYITPEERGGGAGKGLLQQLARMAVEQGCGRFEWSVLDWNEPAIGFYKSLGAEPQDEWVIYRLTGEALKRFAAG</sequence>
<comment type="similarity">
    <text evidence="1">Belongs to the acetyltransferase family.</text>
</comment>
<dbReference type="PROSITE" id="PS51186">
    <property type="entry name" value="GNAT"/>
    <property type="match status" value="1"/>
</dbReference>